<accession>A0A560LLH5</accession>
<dbReference type="InterPro" id="IPR050130">
    <property type="entry name" value="ClpA_ClpB"/>
</dbReference>
<evidence type="ECO:0000313" key="6">
    <source>
        <dbReference type="EMBL" id="TWB96069.1"/>
    </source>
</evidence>
<dbReference type="GO" id="GO:0016887">
    <property type="term" value="F:ATP hydrolysis activity"/>
    <property type="evidence" value="ECO:0007669"/>
    <property type="project" value="InterPro"/>
</dbReference>
<dbReference type="Proteomes" id="UP000321304">
    <property type="component" value="Unassembled WGS sequence"/>
</dbReference>
<dbReference type="RefSeq" id="WP_167529154.1">
    <property type="nucleotide sequence ID" value="NZ_VITY01000008.1"/>
</dbReference>
<evidence type="ECO:0000313" key="7">
    <source>
        <dbReference type="Proteomes" id="UP000321304"/>
    </source>
</evidence>
<dbReference type="GO" id="GO:0034605">
    <property type="term" value="P:cellular response to heat"/>
    <property type="evidence" value="ECO:0007669"/>
    <property type="project" value="TreeGrafter"/>
</dbReference>
<protein>
    <submittedName>
        <fullName evidence="6">ATP-dependent Clp protease ATP-binding subunit ClpB</fullName>
    </submittedName>
</protein>
<proteinExistence type="predicted"/>
<dbReference type="Pfam" id="PF07724">
    <property type="entry name" value="AAA_2"/>
    <property type="match status" value="1"/>
</dbReference>
<gene>
    <name evidence="6" type="ORF">FBZ93_108109</name>
</gene>
<keyword evidence="1" id="KW-0547">Nucleotide-binding</keyword>
<dbReference type="InterPro" id="IPR003593">
    <property type="entry name" value="AAA+_ATPase"/>
</dbReference>
<dbReference type="Gene3D" id="3.40.50.300">
    <property type="entry name" value="P-loop containing nucleotide triphosphate hydrolases"/>
    <property type="match status" value="3"/>
</dbReference>
<evidence type="ECO:0000256" key="3">
    <source>
        <dbReference type="ARBA" id="ARBA00023186"/>
    </source>
</evidence>
<dbReference type="PANTHER" id="PTHR11638:SF18">
    <property type="entry name" value="HEAT SHOCK PROTEIN 104"/>
    <property type="match status" value="1"/>
</dbReference>
<dbReference type="SUPFAM" id="SSF52540">
    <property type="entry name" value="P-loop containing nucleoside triphosphate hydrolases"/>
    <property type="match status" value="2"/>
</dbReference>
<keyword evidence="6" id="KW-0378">Hydrolase</keyword>
<evidence type="ECO:0000259" key="5">
    <source>
        <dbReference type="SMART" id="SM00382"/>
    </source>
</evidence>
<dbReference type="CDD" id="cd19499">
    <property type="entry name" value="RecA-like_ClpB_Hsp104-like"/>
    <property type="match status" value="1"/>
</dbReference>
<reference evidence="6 7" key="1">
    <citation type="submission" date="2019-06" db="EMBL/GenBank/DDBJ databases">
        <title>Genomic Encyclopedia of Type Strains, Phase IV (KMG-V): Genome sequencing to study the core and pangenomes of soil and plant-associated prokaryotes.</title>
        <authorList>
            <person name="Whitman W."/>
        </authorList>
    </citation>
    <scope>NUCLEOTIDE SEQUENCE [LARGE SCALE GENOMIC DNA]</scope>
    <source>
        <strain evidence="6 7">BR 10355</strain>
    </source>
</reference>
<dbReference type="PRINTS" id="PR00300">
    <property type="entry name" value="CLPPROTEASEA"/>
</dbReference>
<dbReference type="InterPro" id="IPR019489">
    <property type="entry name" value="Clp_ATPase_C"/>
</dbReference>
<dbReference type="InterPro" id="IPR001270">
    <property type="entry name" value="ClpA/B"/>
</dbReference>
<feature type="coiled-coil region" evidence="4">
    <location>
        <begin position="279"/>
        <end position="327"/>
    </location>
</feature>
<dbReference type="EMBL" id="VITY01000008">
    <property type="protein sequence ID" value="TWB96069.1"/>
    <property type="molecule type" value="Genomic_DNA"/>
</dbReference>
<organism evidence="6 7">
    <name type="scientific">Bradyrhizobium macuxiense</name>
    <dbReference type="NCBI Taxonomy" id="1755647"/>
    <lineage>
        <taxon>Bacteria</taxon>
        <taxon>Pseudomonadati</taxon>
        <taxon>Pseudomonadota</taxon>
        <taxon>Alphaproteobacteria</taxon>
        <taxon>Hyphomicrobiales</taxon>
        <taxon>Nitrobacteraceae</taxon>
        <taxon>Bradyrhizobium</taxon>
    </lineage>
</organism>
<keyword evidence="3" id="KW-0143">Chaperone</keyword>
<dbReference type="GO" id="GO:0005524">
    <property type="term" value="F:ATP binding"/>
    <property type="evidence" value="ECO:0007669"/>
    <property type="project" value="UniProtKB-KW"/>
</dbReference>
<keyword evidence="2 6" id="KW-0067">ATP-binding</keyword>
<evidence type="ECO:0000256" key="4">
    <source>
        <dbReference type="SAM" id="Coils"/>
    </source>
</evidence>
<dbReference type="GO" id="GO:0008233">
    <property type="term" value="F:peptidase activity"/>
    <property type="evidence" value="ECO:0007669"/>
    <property type="project" value="UniProtKB-KW"/>
</dbReference>
<name>A0A560LLH5_9BRAD</name>
<keyword evidence="7" id="KW-1185">Reference proteome</keyword>
<evidence type="ECO:0000256" key="2">
    <source>
        <dbReference type="ARBA" id="ARBA00022840"/>
    </source>
</evidence>
<dbReference type="GO" id="GO:0005737">
    <property type="term" value="C:cytoplasm"/>
    <property type="evidence" value="ECO:0007669"/>
    <property type="project" value="TreeGrafter"/>
</dbReference>
<evidence type="ECO:0000256" key="1">
    <source>
        <dbReference type="ARBA" id="ARBA00022741"/>
    </source>
</evidence>
<feature type="domain" description="AAA+ ATPase" evidence="5">
    <location>
        <begin position="39"/>
        <end position="223"/>
    </location>
</feature>
<dbReference type="InterPro" id="IPR027417">
    <property type="entry name" value="P-loop_NTPase"/>
</dbReference>
<sequence>MADNFLITGSDMLANRKNFKLVGRAEKFEELCTILTRMEANSVIVSGPSGVGITTLALALQARKADADAPFDIVNKRLFWLDTDGLFGLGDNDAIVKQFKAIFAILNRTPDSVLIVEDTLDLIDALRNSGLMHIVNALTAMVKAKKTQVFLEVREADLTQVLKCHSDFRDHFTLMDLTEPAGAELEEIALHGAKDLEESYEVRIDPAAVKAAIDMTSKYRSLDTGLTAAQPARTRTLLDRGMARYLLRAHSTPPLLAELEAELARLTASGAPPGSEAKAAAVRAAIARHKAEFAEYQARIKGYYAAQREGEKSIAHMEAQLRTLEDEEKKRHLDEPAGKASAGDADFDLIARASGYATPEILQLRSEIARTQAAVDENRVRYKVVTKEINDRLLFTADMVIDEFSLISGIDASKLKQNDAVKLLNLHGSLKRRVFGQDDVLDHVDRAVKVWRRGRRTDRPLPFLFCGASGVGKTEVAKGLAEALFDTDKALNRYDMGEFMEKNDVTKLIGAPPGYDGFAAGGEMTNSVRANPYQVMLWDEIEKAHPDIFNICLNILDDGRCRDNLGRKVEFGDVVMPMTTNIGADHALRVGTGPGDLSQEEAYELTIRDLKKAFRTEFLNRFEGRENIILFHKLNMDTIEKIVFREISRINAFYAAQSIEVRFPEAELREFCDKTYSPEIGARGLPGRIKRIEAMIVDKTMADPAFTGTLDIGFDATSRNFTSSWIPHDRKAA</sequence>
<dbReference type="Pfam" id="PF10431">
    <property type="entry name" value="ClpB_D2-small"/>
    <property type="match status" value="1"/>
</dbReference>
<keyword evidence="4" id="KW-0175">Coiled coil</keyword>
<dbReference type="PANTHER" id="PTHR11638">
    <property type="entry name" value="ATP-DEPENDENT CLP PROTEASE"/>
    <property type="match status" value="1"/>
</dbReference>
<dbReference type="InterPro" id="IPR003959">
    <property type="entry name" value="ATPase_AAA_core"/>
</dbReference>
<keyword evidence="6" id="KW-0645">Protease</keyword>
<comment type="caution">
    <text evidence="6">The sequence shown here is derived from an EMBL/GenBank/DDBJ whole genome shotgun (WGS) entry which is preliminary data.</text>
</comment>
<dbReference type="SMART" id="SM00382">
    <property type="entry name" value="AAA"/>
    <property type="match status" value="2"/>
</dbReference>
<feature type="domain" description="AAA+ ATPase" evidence="5">
    <location>
        <begin position="459"/>
        <end position="657"/>
    </location>
</feature>
<dbReference type="AlphaFoldDB" id="A0A560LLH5"/>
<dbReference type="GO" id="GO:0006508">
    <property type="term" value="P:proteolysis"/>
    <property type="evidence" value="ECO:0007669"/>
    <property type="project" value="UniProtKB-KW"/>
</dbReference>